<gene>
    <name evidence="5" type="ORF">JXQ802_LOCUS43911</name>
    <name evidence="4" type="ORF">PYM288_LOCUS28618</name>
</gene>
<dbReference type="InterPro" id="IPR001478">
    <property type="entry name" value="PDZ"/>
</dbReference>
<keyword evidence="1" id="KW-0677">Repeat</keyword>
<evidence type="ECO:0000313" key="7">
    <source>
        <dbReference type="Proteomes" id="UP000663870"/>
    </source>
</evidence>
<dbReference type="Pfam" id="PF00595">
    <property type="entry name" value="PDZ"/>
    <property type="match status" value="3"/>
</dbReference>
<dbReference type="EMBL" id="CAJNOH010002146">
    <property type="protein sequence ID" value="CAF1275766.1"/>
    <property type="molecule type" value="Genomic_DNA"/>
</dbReference>
<feature type="domain" description="PDZ" evidence="3">
    <location>
        <begin position="199"/>
        <end position="276"/>
    </location>
</feature>
<evidence type="ECO:0000259" key="3">
    <source>
        <dbReference type="PROSITE" id="PS50106"/>
    </source>
</evidence>
<sequence>MIILDLILQRLVQMSEQTKKHKLDYSDTELADVKDNDHLIENTSTKTPLYQTPGLAALVENNPLEQSHTSTHDLRRKYQLHRTSNTQSYGFSLDKNEKCVIKIGTVTLSSPAAEQGLRVGDRIISVNNENVVHMNPSAFTQYLSDILKQQDCNGGSILLEIKREYTYESSSRDDSNIVEESYPKLRLCTIRSWPHYTQLGFNIVSSTSRDDGNDEFRIEQVQKDSPAAYTNIHDGDYLIEINERKVENMQLQQLNHRINNLYNQNGQVKLLVIDNDGYEWYKNHRRPIDTSIRKDHITEHKTPDSPHVPTPTPPLTTTSNLAGIFSSHYEYITIPPLVIKPINDEKDIENIINFRPSAPYFNSYHPPVLSRAAINVIHGQSIYRFCHLEPQSGQNLGFNLAMEDNNHIIRDVVVDSLGAKAGLRDGDNLIEINDEDIREKTHNQVVSLLQNPKTQGKIQLFIKPNDVTSKSKIMTTILTTLNDDHIKQDVNSERITKYRSDNTNDFIDPSLRPTDSMPQIFKNNCPAVLVLQNKNTPAISRETIGTYGVSTCFFYLLTGLYNQEPFSYLDHHDFEVDEDKNPYDTLYSLLDHIFNFLKDSIFATDSLTDISIKKLKNLYLMIGGGCPKQRDIVRYSFSTLINYDSICYPIFHQKMKDNLDKYTAYFFDQLIDHIIILNPVTYVFSDQEIVEAKTSSNPDSSIQPPTLWLIYDAELNEGQIAITWKTINDEIDLAHMFFQLPHKSPENGFNWVVNHEKIEQLKEKIDYQSLKAKKLEKALSCIPTNGLFRPSFSPLELMYAALVNEVDEAANDD</sequence>
<dbReference type="SMART" id="SM00228">
    <property type="entry name" value="PDZ"/>
    <property type="match status" value="3"/>
</dbReference>
<feature type="domain" description="PDZ" evidence="3">
    <location>
        <begin position="385"/>
        <end position="451"/>
    </location>
</feature>
<dbReference type="Proteomes" id="UP000663870">
    <property type="component" value="Unassembled WGS sequence"/>
</dbReference>
<dbReference type="InterPro" id="IPR051067">
    <property type="entry name" value="NHER"/>
</dbReference>
<feature type="domain" description="PDZ" evidence="3">
    <location>
        <begin position="77"/>
        <end position="131"/>
    </location>
</feature>
<feature type="region of interest" description="Disordered" evidence="2">
    <location>
        <begin position="291"/>
        <end position="314"/>
    </location>
</feature>
<comment type="caution">
    <text evidence="4">The sequence shown here is derived from an EMBL/GenBank/DDBJ whole genome shotgun (WGS) entry which is preliminary data.</text>
</comment>
<keyword evidence="7" id="KW-1185">Reference proteome</keyword>
<reference evidence="4" key="1">
    <citation type="submission" date="2021-02" db="EMBL/GenBank/DDBJ databases">
        <authorList>
            <person name="Nowell W R."/>
        </authorList>
    </citation>
    <scope>NUCLEOTIDE SEQUENCE</scope>
</reference>
<evidence type="ECO:0000313" key="4">
    <source>
        <dbReference type="EMBL" id="CAF1275766.1"/>
    </source>
</evidence>
<dbReference type="GO" id="GO:0016324">
    <property type="term" value="C:apical plasma membrane"/>
    <property type="evidence" value="ECO:0007669"/>
    <property type="project" value="TreeGrafter"/>
</dbReference>
<dbReference type="EMBL" id="CAJNOL010003268">
    <property type="protein sequence ID" value="CAF1554891.1"/>
    <property type="molecule type" value="Genomic_DNA"/>
</dbReference>
<evidence type="ECO:0000313" key="5">
    <source>
        <dbReference type="EMBL" id="CAF1554891.1"/>
    </source>
</evidence>
<dbReference type="Gene3D" id="2.30.42.10">
    <property type="match status" value="3"/>
</dbReference>
<evidence type="ECO:0000256" key="2">
    <source>
        <dbReference type="SAM" id="MobiDB-lite"/>
    </source>
</evidence>
<dbReference type="PANTHER" id="PTHR14191:SF3">
    <property type="entry name" value="NA(+)_H(+) EXCHANGE REGULATORY COFACTOR-LIKE PROTEIN NRFL-1"/>
    <property type="match status" value="1"/>
</dbReference>
<dbReference type="InterPro" id="IPR036034">
    <property type="entry name" value="PDZ_sf"/>
</dbReference>
<organism evidence="4 6">
    <name type="scientific">Rotaria sordida</name>
    <dbReference type="NCBI Taxonomy" id="392033"/>
    <lineage>
        <taxon>Eukaryota</taxon>
        <taxon>Metazoa</taxon>
        <taxon>Spiralia</taxon>
        <taxon>Gnathifera</taxon>
        <taxon>Rotifera</taxon>
        <taxon>Eurotatoria</taxon>
        <taxon>Bdelloidea</taxon>
        <taxon>Philodinida</taxon>
        <taxon>Philodinidae</taxon>
        <taxon>Rotaria</taxon>
    </lineage>
</organism>
<dbReference type="PROSITE" id="PS50106">
    <property type="entry name" value="PDZ"/>
    <property type="match status" value="3"/>
</dbReference>
<dbReference type="SUPFAM" id="SSF50156">
    <property type="entry name" value="PDZ domain-like"/>
    <property type="match status" value="3"/>
</dbReference>
<feature type="compositionally biased region" description="Basic and acidic residues" evidence="2">
    <location>
        <begin position="291"/>
        <end position="304"/>
    </location>
</feature>
<dbReference type="PANTHER" id="PTHR14191">
    <property type="entry name" value="PDZ DOMAIN CONTAINING PROTEIN"/>
    <property type="match status" value="1"/>
</dbReference>
<dbReference type="AlphaFoldDB" id="A0A815BX27"/>
<dbReference type="GO" id="GO:0043495">
    <property type="term" value="F:protein-membrane adaptor activity"/>
    <property type="evidence" value="ECO:0007669"/>
    <property type="project" value="TreeGrafter"/>
</dbReference>
<protein>
    <recommendedName>
        <fullName evidence="3">PDZ domain-containing protein</fullName>
    </recommendedName>
</protein>
<proteinExistence type="predicted"/>
<evidence type="ECO:0000313" key="6">
    <source>
        <dbReference type="Proteomes" id="UP000663854"/>
    </source>
</evidence>
<dbReference type="Proteomes" id="UP000663854">
    <property type="component" value="Unassembled WGS sequence"/>
</dbReference>
<name>A0A815BX27_9BILA</name>
<accession>A0A815BX27</accession>
<dbReference type="GO" id="GO:0072659">
    <property type="term" value="P:protein localization to plasma membrane"/>
    <property type="evidence" value="ECO:0007669"/>
    <property type="project" value="TreeGrafter"/>
</dbReference>
<evidence type="ECO:0000256" key="1">
    <source>
        <dbReference type="ARBA" id="ARBA00022737"/>
    </source>
</evidence>